<reference evidence="4 5" key="1">
    <citation type="submission" date="2024-05" db="EMBL/GenBank/DDBJ databases">
        <title>Long read based assembly of the Candida bracarensis genome reveals expanded adhesin content.</title>
        <authorList>
            <person name="Marcet-Houben M."/>
            <person name="Ksiezopolska E."/>
            <person name="Gabaldon T."/>
        </authorList>
    </citation>
    <scope>NUCLEOTIDE SEQUENCE [LARGE SCALE GENOMIC DNA]</scope>
    <source>
        <strain evidence="4 5">CBM6</strain>
    </source>
</reference>
<dbReference type="InterPro" id="IPR029058">
    <property type="entry name" value="AB_hydrolase_fold"/>
</dbReference>
<dbReference type="Gene3D" id="3.40.50.1820">
    <property type="entry name" value="alpha/beta hydrolase"/>
    <property type="match status" value="1"/>
</dbReference>
<dbReference type="InterPro" id="IPR007751">
    <property type="entry name" value="DUF676_lipase-like"/>
</dbReference>
<dbReference type="PANTHER" id="PTHR12482">
    <property type="entry name" value="LIPASE ROG1-RELATED-RELATED"/>
    <property type="match status" value="1"/>
</dbReference>
<dbReference type="SUPFAM" id="SSF53474">
    <property type="entry name" value="alpha/beta-Hydrolases"/>
    <property type="match status" value="1"/>
</dbReference>
<sequence length="592" mass="68029">MESLICHFRDGLAVGQTDRYLIGIDWSLYPAQELYIRVKNRTKLSGKVAYLLGPFVLYCDARPLYPAENCKPQFKTNIEPQNKFNVVLKANEGRVSDDGKSYWIIDVVSEILFSTESKVEYELILGTDQRQISRIKYSENYIIDGFNIEKVRNDNICEFLKLGGKKRLINEKISSKPKHLVIITHGLYSNVPNDMMYIMESLHEASNNLEEELVVDGYRENVCKTELGIKALGIRLAKYIVDEKYDTSVVKISFIGHSLGGLIQTFAIAYISLLHPWFFEKVRPINYISLATPFLGLYTDVGNYVKKLLSSGALGQTGEDLRFHKHLKEKNLQILFLLSGEPAHSILKRFLRRTIYANTVNDGVVPLVSSSLLFLKYEKILFDLKLGGDVSENDVDNITNWRDFKTSARYYEYKKMYPKSRIFRRVSFNSTVGNLVTPEAPKDFTLLDSSEVIVHDELYSSVDIAAPDDFSLMLYKGKYTFDKYQLQELIARRWHAGKSWRKVLVNLGGDAHNSINVRRRYGNAYGWKVVKHLIDNHFTSTDQSEPQPILQSTADPQQEPNIEFAWLMKEEKTHMGFITKTSKTINPLGRWI</sequence>
<keyword evidence="2" id="KW-0442">Lipid degradation</keyword>
<dbReference type="PANTHER" id="PTHR12482:SF62">
    <property type="entry name" value="LIPASE ROG1-RELATED"/>
    <property type="match status" value="1"/>
</dbReference>
<dbReference type="InterPro" id="IPR016445">
    <property type="entry name" value="Rog1_fam"/>
</dbReference>
<dbReference type="InterPro" id="IPR044294">
    <property type="entry name" value="Lipase-like"/>
</dbReference>
<keyword evidence="2" id="KW-0443">Lipid metabolism</keyword>
<dbReference type="Pfam" id="PF05057">
    <property type="entry name" value="DUF676"/>
    <property type="match status" value="1"/>
</dbReference>
<comment type="similarity">
    <text evidence="1">Belongs to the putative lipase ROG1 family.</text>
</comment>
<dbReference type="EMBL" id="JBEVYD010000012">
    <property type="protein sequence ID" value="KAL3228939.1"/>
    <property type="molecule type" value="Genomic_DNA"/>
</dbReference>
<evidence type="ECO:0000313" key="4">
    <source>
        <dbReference type="EMBL" id="KAL3228939.1"/>
    </source>
</evidence>
<proteinExistence type="inferred from homology"/>
<name>A0ABR4NMG8_9SACH</name>
<evidence type="ECO:0000313" key="5">
    <source>
        <dbReference type="Proteomes" id="UP001623330"/>
    </source>
</evidence>
<protein>
    <submittedName>
        <fullName evidence="4">Lipase</fullName>
    </submittedName>
</protein>
<accession>A0ABR4NMG8</accession>
<evidence type="ECO:0000256" key="2">
    <source>
        <dbReference type="ARBA" id="ARBA00022963"/>
    </source>
</evidence>
<organism evidence="4 5">
    <name type="scientific">Nakaseomyces bracarensis</name>
    <dbReference type="NCBI Taxonomy" id="273131"/>
    <lineage>
        <taxon>Eukaryota</taxon>
        <taxon>Fungi</taxon>
        <taxon>Dikarya</taxon>
        <taxon>Ascomycota</taxon>
        <taxon>Saccharomycotina</taxon>
        <taxon>Saccharomycetes</taxon>
        <taxon>Saccharomycetales</taxon>
        <taxon>Saccharomycetaceae</taxon>
        <taxon>Nakaseomyces</taxon>
    </lineage>
</organism>
<evidence type="ECO:0000256" key="1">
    <source>
        <dbReference type="ARBA" id="ARBA00007920"/>
    </source>
</evidence>
<dbReference type="Proteomes" id="UP001623330">
    <property type="component" value="Unassembled WGS sequence"/>
</dbReference>
<gene>
    <name evidence="4" type="ORF">RNJ44_02026</name>
</gene>
<comment type="caution">
    <text evidence="4">The sequence shown here is derived from an EMBL/GenBank/DDBJ whole genome shotgun (WGS) entry which is preliminary data.</text>
</comment>
<keyword evidence="5" id="KW-1185">Reference proteome</keyword>
<feature type="domain" description="DUF676" evidence="3">
    <location>
        <begin position="175"/>
        <end position="369"/>
    </location>
</feature>
<evidence type="ECO:0000259" key="3">
    <source>
        <dbReference type="Pfam" id="PF05057"/>
    </source>
</evidence>
<dbReference type="PIRSF" id="PIRSF005412">
    <property type="entry name" value="UCP005412_abhydr"/>
    <property type="match status" value="1"/>
</dbReference>